<dbReference type="CTD" id="9944782"/>
<reference evidence="1" key="1">
    <citation type="submission" date="2012-04" db="EMBL/GenBank/DDBJ databases">
        <title>The Genome Sequence of Loa loa.</title>
        <authorList>
            <consortium name="The Broad Institute Genome Sequencing Platform"/>
            <consortium name="Broad Institute Genome Sequencing Center for Infectious Disease"/>
            <person name="Nutman T.B."/>
            <person name="Fink D.L."/>
            <person name="Russ C."/>
            <person name="Young S."/>
            <person name="Zeng Q."/>
            <person name="Gargeya S."/>
            <person name="Alvarado L."/>
            <person name="Berlin A."/>
            <person name="Chapman S.B."/>
            <person name="Chen Z."/>
            <person name="Freedman E."/>
            <person name="Gellesch M."/>
            <person name="Goldberg J."/>
            <person name="Griggs A."/>
            <person name="Gujja S."/>
            <person name="Heilman E.R."/>
            <person name="Heiman D."/>
            <person name="Howarth C."/>
            <person name="Mehta T."/>
            <person name="Neiman D."/>
            <person name="Pearson M."/>
            <person name="Roberts A."/>
            <person name="Saif S."/>
            <person name="Shea T."/>
            <person name="Shenoy N."/>
            <person name="Sisk P."/>
            <person name="Stolte C."/>
            <person name="Sykes S."/>
            <person name="White J."/>
            <person name="Yandava C."/>
            <person name="Haas B."/>
            <person name="Henn M.R."/>
            <person name="Nusbaum C."/>
            <person name="Birren B."/>
        </authorList>
    </citation>
    <scope>NUCLEOTIDE SEQUENCE [LARGE SCALE GENOMIC DNA]</scope>
</reference>
<dbReference type="KEGG" id="loa:LOAG_07366"/>
<organism evidence="1">
    <name type="scientific">Loa loa</name>
    <name type="common">Eye worm</name>
    <name type="synonym">Filaria loa</name>
    <dbReference type="NCBI Taxonomy" id="7209"/>
    <lineage>
        <taxon>Eukaryota</taxon>
        <taxon>Metazoa</taxon>
        <taxon>Ecdysozoa</taxon>
        <taxon>Nematoda</taxon>
        <taxon>Chromadorea</taxon>
        <taxon>Rhabditida</taxon>
        <taxon>Spirurina</taxon>
        <taxon>Spiruromorpha</taxon>
        <taxon>Filarioidea</taxon>
        <taxon>Onchocercidae</taxon>
        <taxon>Loa</taxon>
    </lineage>
</organism>
<proteinExistence type="predicted"/>
<dbReference type="InParanoid" id="A0A1S0TVY6"/>
<dbReference type="RefSeq" id="XP_003142947.1">
    <property type="nucleotide sequence ID" value="XM_003142899.1"/>
</dbReference>
<evidence type="ECO:0000313" key="1">
    <source>
        <dbReference type="EMBL" id="EFO21126.1"/>
    </source>
</evidence>
<dbReference type="EMBL" id="JH712396">
    <property type="protein sequence ID" value="EFO21126.1"/>
    <property type="molecule type" value="Genomic_DNA"/>
</dbReference>
<gene>
    <name evidence="1" type="ORF">LOAG_07366</name>
</gene>
<accession>A0A1S0TVY6</accession>
<dbReference type="AlphaFoldDB" id="A0A1S0TVY6"/>
<dbReference type="GeneID" id="9944782"/>
<name>A0A1S0TVY6_LOALO</name>
<protein>
    <submittedName>
        <fullName evidence="1">Uncharacterized protein</fullName>
    </submittedName>
</protein>
<sequence>MPEIRNCRIQSEGIILLITSLMNAFLNAHSSPTKSSHFHRLLLYYLVKTKLLEKTIYDLILPGGQYDDGTLFQHQEELFGVLYQHNVSSLVCRIGLQFLDIVM</sequence>